<evidence type="ECO:0008006" key="2">
    <source>
        <dbReference type="Google" id="ProtNLM"/>
    </source>
</evidence>
<accession>A0A7V4TZC1</accession>
<sequence length="391" mass="42863">MITKYNIIFLTVFAVLLLQCKQEQEPPLASPEIEISKVRTDEAWNIKNDEPYTVEVHVQTNGSNSNLLPVVMAVKDGMGATLFTDSLYDDGAAEHPDDGDVIAGDGVFRNRFRADRISDQPTVLTFAFQAADADGNESAVYTQDVRFDNNFKPEIVSVSAPDTLPSGSPAVYLYAAVFDKDGTEEVTNVLVEVFKAAQNTSVDTFSMFNDGNFAQNGDVTAGDSVYSFKMDSAYAAGKQGEYRFRFTPYDAFTTPGQPAEMTMYLENLAGQVSTVFMADSVPKPTQGSILVQVAAQVNDPQGLGDVDSVYFTLEDSQGKFVRDDYGNIVKIPLFDDGDNENNGDQTAGDGLFSVILQVTSTNRQEAYTLHFYERDLVGNLSADKQKSFVIY</sequence>
<dbReference type="EMBL" id="DRQG01000019">
    <property type="protein sequence ID" value="HGY54432.1"/>
    <property type="molecule type" value="Genomic_DNA"/>
</dbReference>
<reference evidence="1" key="1">
    <citation type="journal article" date="2020" name="mSystems">
        <title>Genome- and Community-Level Interaction Insights into Carbon Utilization and Element Cycling Functions of Hydrothermarchaeota in Hydrothermal Sediment.</title>
        <authorList>
            <person name="Zhou Z."/>
            <person name="Liu Y."/>
            <person name="Xu W."/>
            <person name="Pan J."/>
            <person name="Luo Z.H."/>
            <person name="Li M."/>
        </authorList>
    </citation>
    <scope>NUCLEOTIDE SEQUENCE [LARGE SCALE GENOMIC DNA]</scope>
    <source>
        <strain evidence="1">HyVt-577</strain>
    </source>
</reference>
<dbReference type="Proteomes" id="UP000885779">
    <property type="component" value="Unassembled WGS sequence"/>
</dbReference>
<evidence type="ECO:0000313" key="1">
    <source>
        <dbReference type="EMBL" id="HGY54432.1"/>
    </source>
</evidence>
<comment type="caution">
    <text evidence="1">The sequence shown here is derived from an EMBL/GenBank/DDBJ whole genome shotgun (WGS) entry which is preliminary data.</text>
</comment>
<proteinExistence type="predicted"/>
<gene>
    <name evidence="1" type="ORF">ENK44_01895</name>
</gene>
<protein>
    <recommendedName>
        <fullName evidence="2">DUF4625 domain-containing protein</fullName>
    </recommendedName>
</protein>
<organism evidence="1">
    <name type="scientific">Caldithrix abyssi</name>
    <dbReference type="NCBI Taxonomy" id="187145"/>
    <lineage>
        <taxon>Bacteria</taxon>
        <taxon>Pseudomonadati</taxon>
        <taxon>Calditrichota</taxon>
        <taxon>Calditrichia</taxon>
        <taxon>Calditrichales</taxon>
        <taxon>Calditrichaceae</taxon>
        <taxon>Caldithrix</taxon>
    </lineage>
</organism>
<dbReference type="AlphaFoldDB" id="A0A7V4TZC1"/>
<name>A0A7V4TZC1_CALAY</name>